<evidence type="ECO:0000256" key="6">
    <source>
        <dbReference type="ARBA" id="ARBA00023274"/>
    </source>
</evidence>
<dbReference type="AlphaFoldDB" id="A0A7S2UDX9"/>
<organism evidence="9">
    <name type="scientific">Attheya septentrionalis</name>
    <dbReference type="NCBI Taxonomy" id="420275"/>
    <lineage>
        <taxon>Eukaryota</taxon>
        <taxon>Sar</taxon>
        <taxon>Stramenopiles</taxon>
        <taxon>Ochrophyta</taxon>
        <taxon>Bacillariophyta</taxon>
        <taxon>Coscinodiscophyceae</taxon>
        <taxon>Chaetocerotophycidae</taxon>
        <taxon>Chaetocerotales</taxon>
        <taxon>Attheyaceae</taxon>
        <taxon>Attheya</taxon>
    </lineage>
</organism>
<keyword evidence="3" id="KW-0809">Transit peptide</keyword>
<comment type="subcellular location">
    <subcellularLocation>
        <location evidence="1">Mitochondrion</location>
    </subcellularLocation>
</comment>
<dbReference type="PANTHER" id="PTHR33618:SF1">
    <property type="entry name" value="LARGE RIBOSOMAL SUBUNIT PROTEIN ML53"/>
    <property type="match status" value="1"/>
</dbReference>
<dbReference type="GO" id="GO:0005762">
    <property type="term" value="C:mitochondrial large ribosomal subunit"/>
    <property type="evidence" value="ECO:0007669"/>
    <property type="project" value="TreeGrafter"/>
</dbReference>
<dbReference type="EMBL" id="HBHQ01012632">
    <property type="protein sequence ID" value="CAD9816586.1"/>
    <property type="molecule type" value="Transcribed_RNA"/>
</dbReference>
<evidence type="ECO:0000256" key="3">
    <source>
        <dbReference type="ARBA" id="ARBA00022946"/>
    </source>
</evidence>
<sequence>MPPKITKEISSHLIKYVKTIDIHFNPFDRRTRSARELMRQVLADRYKKANTKLKINTDIHGKVDPPLVAFKFADDSELKFDSQEFVATEMLGEVFQHANNMDIDYEMNGKSIED</sequence>
<keyword evidence="5" id="KW-0496">Mitochondrion</keyword>
<dbReference type="Gene3D" id="3.40.30.10">
    <property type="entry name" value="Glutaredoxin"/>
    <property type="match status" value="1"/>
</dbReference>
<evidence type="ECO:0000256" key="1">
    <source>
        <dbReference type="ARBA" id="ARBA00004173"/>
    </source>
</evidence>
<dbReference type="Pfam" id="PF10780">
    <property type="entry name" value="MRP_L53"/>
    <property type="match status" value="1"/>
</dbReference>
<name>A0A7S2UDX9_9STRA</name>
<accession>A0A7S2UDX9</accession>
<dbReference type="InterPro" id="IPR052473">
    <property type="entry name" value="mtLSU_mL53"/>
</dbReference>
<proteinExistence type="inferred from homology"/>
<evidence type="ECO:0000256" key="7">
    <source>
        <dbReference type="ARBA" id="ARBA00035180"/>
    </source>
</evidence>
<evidence type="ECO:0000256" key="8">
    <source>
        <dbReference type="ARBA" id="ARBA00042721"/>
    </source>
</evidence>
<protein>
    <recommendedName>
        <fullName evidence="7">Large ribosomal subunit protein mL53</fullName>
    </recommendedName>
    <alternativeName>
        <fullName evidence="8">39S ribosomal protein L53, mitochondrial</fullName>
    </alternativeName>
</protein>
<evidence type="ECO:0000256" key="2">
    <source>
        <dbReference type="ARBA" id="ARBA00005557"/>
    </source>
</evidence>
<evidence type="ECO:0000256" key="5">
    <source>
        <dbReference type="ARBA" id="ARBA00023128"/>
    </source>
</evidence>
<keyword evidence="4" id="KW-0689">Ribosomal protein</keyword>
<gene>
    <name evidence="9" type="ORF">ASEP1449_LOCUS8418</name>
</gene>
<keyword evidence="6" id="KW-0687">Ribonucleoprotein</keyword>
<dbReference type="PANTHER" id="PTHR33618">
    <property type="entry name" value="39S RIBOSOMAL PROTEIN L53, MITOCHONDRIAL"/>
    <property type="match status" value="1"/>
</dbReference>
<evidence type="ECO:0000313" key="9">
    <source>
        <dbReference type="EMBL" id="CAD9816586.1"/>
    </source>
</evidence>
<evidence type="ECO:0000256" key="4">
    <source>
        <dbReference type="ARBA" id="ARBA00022980"/>
    </source>
</evidence>
<reference evidence="9" key="1">
    <citation type="submission" date="2021-01" db="EMBL/GenBank/DDBJ databases">
        <authorList>
            <person name="Corre E."/>
            <person name="Pelletier E."/>
            <person name="Niang G."/>
            <person name="Scheremetjew M."/>
            <person name="Finn R."/>
            <person name="Kale V."/>
            <person name="Holt S."/>
            <person name="Cochrane G."/>
            <person name="Meng A."/>
            <person name="Brown T."/>
            <person name="Cohen L."/>
        </authorList>
    </citation>
    <scope>NUCLEOTIDE SEQUENCE</scope>
    <source>
        <strain evidence="9">CCMP2084</strain>
    </source>
</reference>
<comment type="similarity">
    <text evidence="2">Belongs to the mitochondrion-specific ribosomal protein mL53 family.</text>
</comment>
<dbReference type="InterPro" id="IPR019716">
    <property type="entry name" value="Ribosomal_mL53"/>
</dbReference>